<gene>
    <name evidence="1" type="ORF">DWU98_06370</name>
</gene>
<sequence length="361" mass="40402">MKITYSHKLLWPLLALVLVLAVVRMLLPHWIHHYLDRRIERMGPYHGAMAEVHLHIWRGSYTIENLRIDKIGAPSNEPFLMAPRTDIAVSYGRLLRGHLRSDVDFYNATVNFIDGKTESERQMGKGVNWSNELNILIPAEVNNIRVHNATVTFRNFISDPRVDLTMSNVNSTVTNLAPEESQRGARMATLHATASILGDAPLETQATFDPTNRFGNFHYHIHATGIQLVRVNALARAYTGLDFAAGTGDFTMELNAQNGQLDGYAEPVFKDLKLFSWKKDVEQEKKGPIKLLYEAAAQGVVSLLKGPTNDQLVTKVPISGRIGDSQFGEPQAIFNVVHESFVQAYKSQLTHLQPSPDEASH</sequence>
<dbReference type="EMBL" id="QRBE01000003">
    <property type="protein sequence ID" value="RDS82773.1"/>
    <property type="molecule type" value="Genomic_DNA"/>
</dbReference>
<proteinExistence type="predicted"/>
<protein>
    <submittedName>
        <fullName evidence="1">DUF748 domain-containing protein</fullName>
    </submittedName>
</protein>
<evidence type="ECO:0000313" key="1">
    <source>
        <dbReference type="EMBL" id="RDS82773.1"/>
    </source>
</evidence>
<name>A0A370X2Y4_9GAMM</name>
<dbReference type="RefSeq" id="WP_115494682.1">
    <property type="nucleotide sequence ID" value="NZ_QRBE01000003.1"/>
</dbReference>
<dbReference type="OrthoDB" id="9771783at2"/>
<evidence type="ECO:0000313" key="2">
    <source>
        <dbReference type="Proteomes" id="UP000254258"/>
    </source>
</evidence>
<dbReference type="Proteomes" id="UP000254258">
    <property type="component" value="Unassembled WGS sequence"/>
</dbReference>
<keyword evidence="2" id="KW-1185">Reference proteome</keyword>
<accession>A0A370X2Y4</accession>
<comment type="caution">
    <text evidence="1">The sequence shown here is derived from an EMBL/GenBank/DDBJ whole genome shotgun (WGS) entry which is preliminary data.</text>
</comment>
<dbReference type="AlphaFoldDB" id="A0A370X2Y4"/>
<organism evidence="1 2">
    <name type="scientific">Dyella monticola</name>
    <dbReference type="NCBI Taxonomy" id="1927958"/>
    <lineage>
        <taxon>Bacteria</taxon>
        <taxon>Pseudomonadati</taxon>
        <taxon>Pseudomonadota</taxon>
        <taxon>Gammaproteobacteria</taxon>
        <taxon>Lysobacterales</taxon>
        <taxon>Rhodanobacteraceae</taxon>
        <taxon>Dyella</taxon>
    </lineage>
</organism>
<reference evidence="1 2" key="1">
    <citation type="submission" date="2018-07" db="EMBL/GenBank/DDBJ databases">
        <title>Dyella monticola sp. nov. and Dyella psychrodurans sp. nov. isolated from monsoon evergreen broad-leaved forest soil of Dinghu Mountain, China.</title>
        <authorList>
            <person name="Gao Z."/>
            <person name="Qiu L."/>
        </authorList>
    </citation>
    <scope>NUCLEOTIDE SEQUENCE [LARGE SCALE GENOMIC DNA]</scope>
    <source>
        <strain evidence="1 2">4G-K06</strain>
    </source>
</reference>